<keyword evidence="2" id="KW-1185">Reference proteome</keyword>
<sequence length="102" mass="11847">MTLKKRDFLVFVFISLLILGNERIRSMTKSELGKEKETPRGGIIRCGTDFCLELTFTASKLNIYLLEVDETIFMRSLFRAELNIPGTTREFLFTIDDLGYQR</sequence>
<evidence type="ECO:0000313" key="1">
    <source>
        <dbReference type="EMBL" id="EMY79300.1"/>
    </source>
</evidence>
<accession>N1WK31</accession>
<dbReference type="Proteomes" id="UP000012313">
    <property type="component" value="Unassembled WGS sequence"/>
</dbReference>
<proteinExistence type="predicted"/>
<organism evidence="1 2">
    <name type="scientific">Leptospira weilii serovar Ranarum str. ICFT</name>
    <dbReference type="NCBI Taxonomy" id="1218598"/>
    <lineage>
        <taxon>Bacteria</taxon>
        <taxon>Pseudomonadati</taxon>
        <taxon>Spirochaetota</taxon>
        <taxon>Spirochaetia</taxon>
        <taxon>Leptospirales</taxon>
        <taxon>Leptospiraceae</taxon>
        <taxon>Leptospira</taxon>
    </lineage>
</organism>
<gene>
    <name evidence="1" type="ORF">LEP1GSC060_2412</name>
</gene>
<name>N1WK31_9LEPT</name>
<dbReference type="EMBL" id="AOHC02000012">
    <property type="protein sequence ID" value="EMY79300.1"/>
    <property type="molecule type" value="Genomic_DNA"/>
</dbReference>
<dbReference type="STRING" id="1218598.LEP1GSC060_2412"/>
<comment type="caution">
    <text evidence="1">The sequence shown here is derived from an EMBL/GenBank/DDBJ whole genome shotgun (WGS) entry which is preliminary data.</text>
</comment>
<reference evidence="1" key="1">
    <citation type="submission" date="2013-03" db="EMBL/GenBank/DDBJ databases">
        <authorList>
            <person name="Harkins D.M."/>
            <person name="Durkin A.S."/>
            <person name="Brinkac L.M."/>
            <person name="Haft D.H."/>
            <person name="Selengut J.D."/>
            <person name="Sanka R."/>
            <person name="DePew J."/>
            <person name="Purushe J."/>
            <person name="Hartskeerl R.A."/>
            <person name="Ahmed A."/>
            <person name="van der Linden H."/>
            <person name="Goris M.G.A."/>
            <person name="Vinetz J.M."/>
            <person name="Sutton G.G."/>
            <person name="Nierman W.C."/>
            <person name="Fouts D.E."/>
        </authorList>
    </citation>
    <scope>NUCLEOTIDE SEQUENCE [LARGE SCALE GENOMIC DNA]</scope>
    <source>
        <strain evidence="1">ICFT</strain>
    </source>
</reference>
<dbReference type="AlphaFoldDB" id="N1WK31"/>
<evidence type="ECO:0000313" key="2">
    <source>
        <dbReference type="Proteomes" id="UP000012313"/>
    </source>
</evidence>
<protein>
    <submittedName>
        <fullName evidence="1">Uncharacterized protein</fullName>
    </submittedName>
</protein>